<organism evidence="1 2">
    <name type="scientific">Iamia majanohamensis</name>
    <dbReference type="NCBI Taxonomy" id="467976"/>
    <lineage>
        <taxon>Bacteria</taxon>
        <taxon>Bacillati</taxon>
        <taxon>Actinomycetota</taxon>
        <taxon>Acidimicrobiia</taxon>
        <taxon>Acidimicrobiales</taxon>
        <taxon>Iamiaceae</taxon>
        <taxon>Iamia</taxon>
    </lineage>
</organism>
<name>A0AAF0BWK2_9ACTN</name>
<evidence type="ECO:0000313" key="1">
    <source>
        <dbReference type="EMBL" id="WCO67915.1"/>
    </source>
</evidence>
<accession>A0AAF0BWK2</accession>
<sequence length="219" mass="23931">MHLSDEQMLLLASIDDEKIAAKVEAAKARLQMQAAEPGMDPALAGFVADVITEAKAEGRLVWQVNRTVRYCPVCETTKGYVPFKSGPRKGEPNLKRPCHLTGVELADRFVRIQGHLRLGTCMACMEAVKPHLVAALSPVKVELPDALAKPGAVRWVRHGNRRCTECGWEGHEGQMGREPTVFGDGSYPGRCPSCNAKNPPLGRDRVERVDGFTMVEATA</sequence>
<dbReference type="EMBL" id="CP116942">
    <property type="protein sequence ID" value="WCO67915.1"/>
    <property type="molecule type" value="Genomic_DNA"/>
</dbReference>
<gene>
    <name evidence="1" type="ORF">PO878_04150</name>
</gene>
<dbReference type="KEGG" id="ima:PO878_04150"/>
<proteinExistence type="predicted"/>
<dbReference type="RefSeq" id="WP_272737433.1">
    <property type="nucleotide sequence ID" value="NZ_CP116942.1"/>
</dbReference>
<reference evidence="1" key="1">
    <citation type="submission" date="2023-01" db="EMBL/GenBank/DDBJ databases">
        <title>The diversity of Class Acidimicrobiia in South China Sea sediment environments and the proposal of Iamia marina sp. nov., a novel species of the genus Iamia.</title>
        <authorList>
            <person name="He Y."/>
            <person name="Tian X."/>
        </authorList>
    </citation>
    <scope>NUCLEOTIDE SEQUENCE</scope>
    <source>
        <strain evidence="1">DSM 19957</strain>
    </source>
</reference>
<dbReference type="Proteomes" id="UP001216390">
    <property type="component" value="Chromosome"/>
</dbReference>
<keyword evidence="2" id="KW-1185">Reference proteome</keyword>
<evidence type="ECO:0000313" key="2">
    <source>
        <dbReference type="Proteomes" id="UP001216390"/>
    </source>
</evidence>
<dbReference type="AlphaFoldDB" id="A0AAF0BWK2"/>
<protein>
    <submittedName>
        <fullName evidence="1">Uncharacterized protein</fullName>
    </submittedName>
</protein>